<dbReference type="Proteomes" id="UP000092460">
    <property type="component" value="Unassembled WGS sequence"/>
</dbReference>
<dbReference type="VEuPathDB" id="VectorBase:GPPI001354"/>
<name>A0A1B0ALZ8_9MUSC</name>
<evidence type="ECO:0000313" key="2">
    <source>
        <dbReference type="Proteomes" id="UP000092460"/>
    </source>
</evidence>
<protein>
    <submittedName>
        <fullName evidence="1">Uncharacterized protein</fullName>
    </submittedName>
</protein>
<accession>A0A1B0ALZ8</accession>
<dbReference type="EnsemblMetazoa" id="GPPI001354-RA">
    <property type="protein sequence ID" value="GPPI001354-PA"/>
    <property type="gene ID" value="GPPI001354"/>
</dbReference>
<keyword evidence="2" id="KW-1185">Reference proteome</keyword>
<reference evidence="2" key="1">
    <citation type="submission" date="2015-01" db="EMBL/GenBank/DDBJ databases">
        <authorList>
            <person name="Aksoy S."/>
            <person name="Warren W."/>
            <person name="Wilson R.K."/>
        </authorList>
    </citation>
    <scope>NUCLEOTIDE SEQUENCE [LARGE SCALE GENOMIC DNA]</scope>
    <source>
        <strain evidence="2">IAEA</strain>
    </source>
</reference>
<proteinExistence type="predicted"/>
<dbReference type="EMBL" id="JXJN01000272">
    <property type="status" value="NOT_ANNOTATED_CDS"/>
    <property type="molecule type" value="Genomic_DNA"/>
</dbReference>
<evidence type="ECO:0000313" key="1">
    <source>
        <dbReference type="EnsemblMetazoa" id="GPPI001354-PA"/>
    </source>
</evidence>
<organism evidence="1 2">
    <name type="scientific">Glossina palpalis gambiensis</name>
    <dbReference type="NCBI Taxonomy" id="67801"/>
    <lineage>
        <taxon>Eukaryota</taxon>
        <taxon>Metazoa</taxon>
        <taxon>Ecdysozoa</taxon>
        <taxon>Arthropoda</taxon>
        <taxon>Hexapoda</taxon>
        <taxon>Insecta</taxon>
        <taxon>Pterygota</taxon>
        <taxon>Neoptera</taxon>
        <taxon>Endopterygota</taxon>
        <taxon>Diptera</taxon>
        <taxon>Brachycera</taxon>
        <taxon>Muscomorpha</taxon>
        <taxon>Hippoboscoidea</taxon>
        <taxon>Glossinidae</taxon>
        <taxon>Glossina</taxon>
    </lineage>
</organism>
<reference evidence="1" key="2">
    <citation type="submission" date="2020-05" db="UniProtKB">
        <authorList>
            <consortium name="EnsemblMetazoa"/>
        </authorList>
    </citation>
    <scope>IDENTIFICATION</scope>
    <source>
        <strain evidence="1">IAEA</strain>
    </source>
</reference>
<sequence>MSTMQHVALHVCHKAQLNTTATASGIEESSMILETYRKLALKDLVHFSSTYLPEILKLLKIKNGSNAQQQQQQQQQLIIEIGLNFQSIYFKQQKRNFFFKTYIVLYMHMRLVESLCHVRFWRSTVCYREQKTTAVTIDEGQIILKY</sequence>
<dbReference type="AlphaFoldDB" id="A0A1B0ALZ8"/>